<organism evidence="2">
    <name type="scientific">Mytilinidion resinicola</name>
    <dbReference type="NCBI Taxonomy" id="574789"/>
    <lineage>
        <taxon>Eukaryota</taxon>
        <taxon>Fungi</taxon>
        <taxon>Dikarya</taxon>
        <taxon>Ascomycota</taxon>
        <taxon>Pezizomycotina</taxon>
        <taxon>Dothideomycetes</taxon>
        <taxon>Pleosporomycetidae</taxon>
        <taxon>Mytilinidiales</taxon>
        <taxon>Mytilinidiaceae</taxon>
        <taxon>Mytilinidion</taxon>
    </lineage>
</organism>
<dbReference type="Pfam" id="PF23549">
    <property type="entry name" value="Zn_ribbon_GRF_2"/>
    <property type="match status" value="1"/>
</dbReference>
<name>A0A6A6Y553_9PEZI</name>
<dbReference type="InterPro" id="IPR056444">
    <property type="entry name" value="Zn_ribbon_GRF_2"/>
</dbReference>
<proteinExistence type="predicted"/>
<reference evidence="4" key="2">
    <citation type="submission" date="2020-04" db="EMBL/GenBank/DDBJ databases">
        <authorList>
            <consortium name="NCBI Genome Project"/>
        </authorList>
    </citation>
    <scope>NUCLEOTIDE SEQUENCE</scope>
    <source>
        <strain evidence="4">CBS 304.34</strain>
    </source>
</reference>
<reference evidence="4" key="3">
    <citation type="submission" date="2025-04" db="UniProtKB">
        <authorList>
            <consortium name="RefSeq"/>
        </authorList>
    </citation>
    <scope>IDENTIFICATION</scope>
    <source>
        <strain evidence="4">CBS 304.34</strain>
    </source>
</reference>
<dbReference type="RefSeq" id="XP_033570617.1">
    <property type="nucleotide sequence ID" value="XM_033716130.1"/>
</dbReference>
<dbReference type="OrthoDB" id="3694589at2759"/>
<gene>
    <name evidence="2 4" type="ORF">BDZ99DRAFT_399346</name>
</gene>
<protein>
    <recommendedName>
        <fullName evidence="1">GRF-like zinc ribbon domain-containing protein</fullName>
    </recommendedName>
</protein>
<evidence type="ECO:0000313" key="3">
    <source>
        <dbReference type="Proteomes" id="UP000504636"/>
    </source>
</evidence>
<sequence length="127" mass="14016">PPSARPAPNAGLCWRCSAPNQIRTSGMDSENPNSGRPYRECTNRNCDSFNGFADHRGLDPNHRHCECGIPSRIVARRNRNARGKRELFYRCANGTCGARLGDVRGPSGRVLEFTDAQIDKMVDAGQI</sequence>
<keyword evidence="3" id="KW-1185">Reference proteome</keyword>
<dbReference type="Proteomes" id="UP000504636">
    <property type="component" value="Unplaced"/>
</dbReference>
<dbReference type="AlphaFoldDB" id="A0A6A6Y553"/>
<accession>A0A6A6Y553</accession>
<feature type="non-terminal residue" evidence="2">
    <location>
        <position position="1"/>
    </location>
</feature>
<reference evidence="2 4" key="1">
    <citation type="journal article" date="2020" name="Stud. Mycol.">
        <title>101 Dothideomycetes genomes: a test case for predicting lifestyles and emergence of pathogens.</title>
        <authorList>
            <person name="Haridas S."/>
            <person name="Albert R."/>
            <person name="Binder M."/>
            <person name="Bloem J."/>
            <person name="Labutti K."/>
            <person name="Salamov A."/>
            <person name="Andreopoulos B."/>
            <person name="Baker S."/>
            <person name="Barry K."/>
            <person name="Bills G."/>
            <person name="Bluhm B."/>
            <person name="Cannon C."/>
            <person name="Castanera R."/>
            <person name="Culley D."/>
            <person name="Daum C."/>
            <person name="Ezra D."/>
            <person name="Gonzalez J."/>
            <person name="Henrissat B."/>
            <person name="Kuo A."/>
            <person name="Liang C."/>
            <person name="Lipzen A."/>
            <person name="Lutzoni F."/>
            <person name="Magnuson J."/>
            <person name="Mondo S."/>
            <person name="Nolan M."/>
            <person name="Ohm R."/>
            <person name="Pangilinan J."/>
            <person name="Park H.-J."/>
            <person name="Ramirez L."/>
            <person name="Alfaro M."/>
            <person name="Sun H."/>
            <person name="Tritt A."/>
            <person name="Yoshinaga Y."/>
            <person name="Zwiers L.-H."/>
            <person name="Turgeon B."/>
            <person name="Goodwin S."/>
            <person name="Spatafora J."/>
            <person name="Crous P."/>
            <person name="Grigoriev I."/>
        </authorList>
    </citation>
    <scope>NUCLEOTIDE SEQUENCE</scope>
    <source>
        <strain evidence="2 4">CBS 304.34</strain>
    </source>
</reference>
<dbReference type="EMBL" id="MU003717">
    <property type="protein sequence ID" value="KAF2803653.1"/>
    <property type="molecule type" value="Genomic_DNA"/>
</dbReference>
<evidence type="ECO:0000313" key="4">
    <source>
        <dbReference type="RefSeq" id="XP_033570617.1"/>
    </source>
</evidence>
<feature type="domain" description="GRF-like zinc ribbon" evidence="1">
    <location>
        <begin position="12"/>
        <end position="56"/>
    </location>
</feature>
<evidence type="ECO:0000259" key="1">
    <source>
        <dbReference type="Pfam" id="PF23549"/>
    </source>
</evidence>
<evidence type="ECO:0000313" key="2">
    <source>
        <dbReference type="EMBL" id="KAF2803653.1"/>
    </source>
</evidence>
<dbReference type="GeneID" id="54457023"/>